<protein>
    <submittedName>
        <fullName evidence="2">Uncharacterized protein</fullName>
    </submittedName>
</protein>
<dbReference type="KEGG" id="sfy:GFH48_04800"/>
<name>A0A5Q0L7V7_9ACTN</name>
<organism evidence="2 3">
    <name type="scientific">Streptomyces fagopyri</name>
    <dbReference type="NCBI Taxonomy" id="2662397"/>
    <lineage>
        <taxon>Bacteria</taxon>
        <taxon>Bacillati</taxon>
        <taxon>Actinomycetota</taxon>
        <taxon>Actinomycetes</taxon>
        <taxon>Kitasatosporales</taxon>
        <taxon>Streptomycetaceae</taxon>
        <taxon>Streptomyces</taxon>
    </lineage>
</organism>
<sequence length="81" mass="8399">MFTCVDDACRPAVPRSRLPPRSAPTTPAQAAPAAVPPRLGDAPPLPSRSEAIAVLGRVADLWIAAHPDPGDNGWANATFFG</sequence>
<accession>A0A5Q0L7V7</accession>
<gene>
    <name evidence="2" type="ORF">GFH48_04800</name>
</gene>
<dbReference type="AlphaFoldDB" id="A0A5Q0L7V7"/>
<dbReference type="RefSeq" id="WP_153287044.1">
    <property type="nucleotide sequence ID" value="NZ_CP045643.1"/>
</dbReference>
<feature type="region of interest" description="Disordered" evidence="1">
    <location>
        <begin position="13"/>
        <end position="47"/>
    </location>
</feature>
<proteinExistence type="predicted"/>
<dbReference type="Proteomes" id="UP000326179">
    <property type="component" value="Chromosome"/>
</dbReference>
<evidence type="ECO:0000313" key="2">
    <source>
        <dbReference type="EMBL" id="QFZ72679.1"/>
    </source>
</evidence>
<evidence type="ECO:0000256" key="1">
    <source>
        <dbReference type="SAM" id="MobiDB-lite"/>
    </source>
</evidence>
<reference evidence="2 3" key="1">
    <citation type="submission" date="2019-10" db="EMBL/GenBank/DDBJ databases">
        <title>A novel species.</title>
        <authorList>
            <person name="Gao J."/>
        </authorList>
    </citation>
    <scope>NUCLEOTIDE SEQUENCE [LARGE SCALE GENOMIC DNA]</scope>
    <source>
        <strain evidence="2 3">QMT-28</strain>
    </source>
</reference>
<dbReference type="EMBL" id="CP045643">
    <property type="protein sequence ID" value="QFZ72679.1"/>
    <property type="molecule type" value="Genomic_DNA"/>
</dbReference>
<keyword evidence="3" id="KW-1185">Reference proteome</keyword>
<feature type="compositionally biased region" description="Low complexity" evidence="1">
    <location>
        <begin position="19"/>
        <end position="37"/>
    </location>
</feature>
<evidence type="ECO:0000313" key="3">
    <source>
        <dbReference type="Proteomes" id="UP000326179"/>
    </source>
</evidence>